<dbReference type="SMART" id="SM00775">
    <property type="entry name" value="LNS2"/>
    <property type="match status" value="1"/>
</dbReference>
<reference evidence="4" key="1">
    <citation type="submission" date="2018-01" db="EMBL/GenBank/DDBJ databases">
        <authorList>
            <person name="Mao J.F."/>
        </authorList>
    </citation>
    <scope>NUCLEOTIDE SEQUENCE</scope>
    <source>
        <strain evidence="4">Huo1</strain>
        <tissue evidence="4">Leaf</tissue>
    </source>
</reference>
<dbReference type="InterPro" id="IPR031315">
    <property type="entry name" value="LNS2/PITP"/>
</dbReference>
<dbReference type="SUPFAM" id="SSF56784">
    <property type="entry name" value="HAD-like"/>
    <property type="match status" value="1"/>
</dbReference>
<dbReference type="Pfam" id="PF08235">
    <property type="entry name" value="LNS2"/>
    <property type="match status" value="1"/>
</dbReference>
<dbReference type="Pfam" id="PF04571">
    <property type="entry name" value="Lipin_N"/>
    <property type="match status" value="1"/>
</dbReference>
<reference evidence="4" key="2">
    <citation type="submission" date="2020-08" db="EMBL/GenBank/DDBJ databases">
        <title>Plant Genome Project.</title>
        <authorList>
            <person name="Zhang R.-G."/>
        </authorList>
    </citation>
    <scope>NUCLEOTIDE SEQUENCE</scope>
    <source>
        <strain evidence="4">Huo1</strain>
        <tissue evidence="4">Leaf</tissue>
    </source>
</reference>
<name>A0A8X8YXU5_SALSN</name>
<comment type="caution">
    <text evidence="4">The sequence shown here is derived from an EMBL/GenBank/DDBJ whole genome shotgun (WGS) entry which is preliminary data.</text>
</comment>
<proteinExistence type="inferred from homology"/>
<dbReference type="InterPro" id="IPR007651">
    <property type="entry name" value="Lipin_N"/>
</dbReference>
<evidence type="ECO:0000313" key="4">
    <source>
        <dbReference type="EMBL" id="KAG6438140.1"/>
    </source>
</evidence>
<sequence>MQAVGRIGSYISKSVYTVSGTFHPFGGAVDIIVVEQPDGSYKSSPWYVRFGKFQGVLKSKEKVVGITVNDAEADFHMYLDSKGEAFFMQEVDVEEGESTASPPYTSGEETEGQPRRPLKSKSCNYDSSLFEPVVTERNALTRPNTRQSQFFGFFGRRSLTEEEENAHDVNKDDPLEVAEMAADLLDLRWSTNLGSPKCKRDNCAPLSDADTLAKVVKKSPLFDGSSHDEINLNSQTSYREANGVEMECVTSEYLVSPSVESVREHTPATKLEPVISALGLDKSDLEMSSVSIVSEATKSDLDIDDSIVRLNSLSDANSSLKENERDNNHSFYSEISGSSTVELEGSSEEKSRLFCHKECRDVCIHSGDHFTIIHEEKISLSRGTSFGASESTLTECYSNLVSRQSSNDSLKDIDSQSNAADSKSSMGKHSILGDKDKLGSSVGPLYDPHIERCTVPPSIGASTISEEEQLLFGDLDGVRPAARHSELSASDHEGKKADSLPMIRVADQGIESCDAKCSPISALDQSEINDSTNALCLDTRTKSPMSNDVSVTEIGNVQSEVTIRSARSLPSMVSLSNNLNGTDPSDFSNDSLYPAGEPPKPGYPPRSVDTLGGTGRDVHFRSSTETKIPDVTIDSEEVNGADISNEPGDVESETNVTKVKVNKKIVQTLTPTSEQLATLQLKEGKNVVIFTFSTAMLGKQQVDARIFLWRWDTKIVISDVDGTITRSDLLGQVMPLVGVDWSQIGVAHLFTAIKENGYQLLFLSARSISQSYITRQFLLNIKQDGIALPDGPVVISPDGLFPSLFREVVRRAPHEFKIACLEDIRALFPPESNPYPFYAGFGNRDTDEVSYLRVGIPLGKIFIINPKGEIIVNRHVDTKSYLTLHSLVNGMFPNMFTTEQGIVWTTSLCNMSSHGQISSAGILLEKVDYGLILCNKETTFILITVDEINGSSSPSALPDIYNFWPSASRALQVYSLFPVAVELEKGERGA</sequence>
<feature type="domain" description="LNS2/PITP" evidence="3">
    <location>
        <begin position="715"/>
        <end position="873"/>
    </location>
</feature>
<evidence type="ECO:0000256" key="1">
    <source>
        <dbReference type="ARBA" id="ARBA00005476"/>
    </source>
</evidence>
<dbReference type="InterPro" id="IPR013209">
    <property type="entry name" value="LNS2"/>
</dbReference>
<feature type="compositionally biased region" description="Polar residues" evidence="2">
    <location>
        <begin position="574"/>
        <end position="591"/>
    </location>
</feature>
<dbReference type="PANTHER" id="PTHR12181:SF12">
    <property type="entry name" value="PHOSPHATIDATE PHOSPHATASE"/>
    <property type="match status" value="1"/>
</dbReference>
<dbReference type="InterPro" id="IPR036412">
    <property type="entry name" value="HAD-like_sf"/>
</dbReference>
<dbReference type="GO" id="GO:0008195">
    <property type="term" value="F:phosphatidate phosphatase activity"/>
    <property type="evidence" value="ECO:0007669"/>
    <property type="project" value="TreeGrafter"/>
</dbReference>
<protein>
    <recommendedName>
        <fullName evidence="3">LNS2/PITP domain-containing protein</fullName>
    </recommendedName>
</protein>
<accession>A0A8X8YXU5</accession>
<evidence type="ECO:0000259" key="3">
    <source>
        <dbReference type="SMART" id="SM00775"/>
    </source>
</evidence>
<feature type="region of interest" description="Disordered" evidence="2">
    <location>
        <begin position="574"/>
        <end position="615"/>
    </location>
</feature>
<feature type="region of interest" description="Disordered" evidence="2">
    <location>
        <begin position="407"/>
        <end position="436"/>
    </location>
</feature>
<gene>
    <name evidence="4" type="ORF">SASPL_103077</name>
</gene>
<organism evidence="4">
    <name type="scientific">Salvia splendens</name>
    <name type="common">Scarlet sage</name>
    <dbReference type="NCBI Taxonomy" id="180675"/>
    <lineage>
        <taxon>Eukaryota</taxon>
        <taxon>Viridiplantae</taxon>
        <taxon>Streptophyta</taxon>
        <taxon>Embryophyta</taxon>
        <taxon>Tracheophyta</taxon>
        <taxon>Spermatophyta</taxon>
        <taxon>Magnoliopsida</taxon>
        <taxon>eudicotyledons</taxon>
        <taxon>Gunneridae</taxon>
        <taxon>Pentapetalae</taxon>
        <taxon>asterids</taxon>
        <taxon>lamiids</taxon>
        <taxon>Lamiales</taxon>
        <taxon>Lamiaceae</taxon>
        <taxon>Nepetoideae</taxon>
        <taxon>Mentheae</taxon>
        <taxon>Salviinae</taxon>
        <taxon>Salvia</taxon>
        <taxon>Salvia subgen. Calosphace</taxon>
        <taxon>core Calosphace</taxon>
    </lineage>
</organism>
<dbReference type="EMBL" id="PNBA02000001">
    <property type="protein sequence ID" value="KAG6438140.1"/>
    <property type="molecule type" value="Genomic_DNA"/>
</dbReference>
<evidence type="ECO:0000313" key="5">
    <source>
        <dbReference type="Proteomes" id="UP000298416"/>
    </source>
</evidence>
<dbReference type="PANTHER" id="PTHR12181">
    <property type="entry name" value="LIPIN"/>
    <property type="match status" value="1"/>
</dbReference>
<dbReference type="Proteomes" id="UP000298416">
    <property type="component" value="Unassembled WGS sequence"/>
</dbReference>
<feature type="compositionally biased region" description="Polar residues" evidence="2">
    <location>
        <begin position="415"/>
        <end position="427"/>
    </location>
</feature>
<comment type="similarity">
    <text evidence="1">Belongs to the lipin family.</text>
</comment>
<evidence type="ECO:0000256" key="2">
    <source>
        <dbReference type="SAM" id="MobiDB-lite"/>
    </source>
</evidence>
<keyword evidence="5" id="KW-1185">Reference proteome</keyword>
<feature type="region of interest" description="Disordered" evidence="2">
    <location>
        <begin position="96"/>
        <end position="121"/>
    </location>
</feature>
<dbReference type="InterPro" id="IPR026058">
    <property type="entry name" value="LIPIN"/>
</dbReference>
<dbReference type="AlphaFoldDB" id="A0A8X8YXU5"/>